<evidence type="ECO:0000256" key="6">
    <source>
        <dbReference type="ARBA" id="ARBA00022946"/>
    </source>
</evidence>
<keyword evidence="7" id="KW-0443">Lipid metabolism</keyword>
<dbReference type="GO" id="GO:0005777">
    <property type="term" value="C:peroxisome"/>
    <property type="evidence" value="ECO:0007669"/>
    <property type="project" value="UniProtKB-SubCell"/>
</dbReference>
<dbReference type="InterPro" id="IPR020617">
    <property type="entry name" value="Thiolase_C"/>
</dbReference>
<dbReference type="EC" id="2.3.1.16" evidence="10"/>
<dbReference type="InterPro" id="IPR020610">
    <property type="entry name" value="Thiolase_AS"/>
</dbReference>
<keyword evidence="9 13" id="KW-0012">Acyltransferase</keyword>
<evidence type="ECO:0000313" key="18">
    <source>
        <dbReference type="EMBL" id="SCL76841.1"/>
    </source>
</evidence>
<evidence type="ECO:0000256" key="2">
    <source>
        <dbReference type="ARBA" id="ARBA00004872"/>
    </source>
</evidence>
<comment type="catalytic activity">
    <reaction evidence="11">
        <text>an acyl-CoA + acetyl-CoA = a 3-oxoacyl-CoA + CoA</text>
        <dbReference type="Rhea" id="RHEA:21564"/>
        <dbReference type="ChEBI" id="CHEBI:57287"/>
        <dbReference type="ChEBI" id="CHEBI:57288"/>
        <dbReference type="ChEBI" id="CHEBI:58342"/>
        <dbReference type="ChEBI" id="CHEBI:90726"/>
        <dbReference type="EC" id="2.3.1.16"/>
    </reaction>
</comment>
<evidence type="ECO:0000256" key="1">
    <source>
        <dbReference type="ARBA" id="ARBA00004275"/>
    </source>
</evidence>
<protein>
    <recommendedName>
        <fullName evidence="10">acetyl-CoA C-acyltransferase</fullName>
        <ecNumber evidence="10">2.3.1.16</ecNumber>
    </recommendedName>
</protein>
<evidence type="ECO:0000256" key="12">
    <source>
        <dbReference type="PIRSR" id="PIRSR000429-1"/>
    </source>
</evidence>
<dbReference type="NCBIfam" id="TIGR01930">
    <property type="entry name" value="AcCoA-C-Actrans"/>
    <property type="match status" value="1"/>
</dbReference>
<reference evidence="18" key="3">
    <citation type="submission" date="2016-07" db="EMBL/GenBank/DDBJ databases">
        <title>Blastobotrys adeninivorans as potential producer of (R)-3-hydroxybutyric acid.</title>
        <authorList>
            <person name="Biernacki M."/>
            <person name="Riechen J."/>
            <person name="Haehnel U."/>
            <person name="Baronian K."/>
            <person name="Bode R."/>
            <person name="Kunze G."/>
        </authorList>
    </citation>
    <scope>NUCLEOTIDE SEQUENCE</scope>
</reference>
<gene>
    <name evidence="18" type="primary">AKAT1</name>
    <name evidence="17" type="ORF">GNLVRS02_ARAD1D09306g</name>
</gene>
<keyword evidence="6" id="KW-0809">Transit peptide</keyword>
<comment type="pathway">
    <text evidence="2">Lipid metabolism; fatty acid metabolism.</text>
</comment>
<evidence type="ECO:0000256" key="7">
    <source>
        <dbReference type="ARBA" id="ARBA00023098"/>
    </source>
</evidence>
<feature type="compositionally biased region" description="Polar residues" evidence="14">
    <location>
        <begin position="1"/>
        <end position="15"/>
    </location>
</feature>
<dbReference type="InterPro" id="IPR020615">
    <property type="entry name" value="Thiolase_acyl_enz_int_AS"/>
</dbReference>
<evidence type="ECO:0000256" key="9">
    <source>
        <dbReference type="ARBA" id="ARBA00023315"/>
    </source>
</evidence>
<evidence type="ECO:0000259" key="16">
    <source>
        <dbReference type="Pfam" id="PF02803"/>
    </source>
</evidence>
<keyword evidence="5" id="KW-0276">Fatty acid metabolism</keyword>
<dbReference type="CDD" id="cd00751">
    <property type="entry name" value="thiolase"/>
    <property type="match status" value="1"/>
</dbReference>
<dbReference type="SUPFAM" id="SSF53901">
    <property type="entry name" value="Thiolase-like"/>
    <property type="match status" value="2"/>
</dbReference>
<dbReference type="InterPro" id="IPR020616">
    <property type="entry name" value="Thiolase_N"/>
</dbReference>
<dbReference type="InterPro" id="IPR002155">
    <property type="entry name" value="Thiolase"/>
</dbReference>
<dbReference type="InterPro" id="IPR050215">
    <property type="entry name" value="Thiolase-like_sf_Thiolase"/>
</dbReference>
<evidence type="ECO:0000259" key="15">
    <source>
        <dbReference type="Pfam" id="PF00108"/>
    </source>
</evidence>
<sequence length="416" mass="43583">MDRLNNVASHLSPNPTAAVDKVAEKRPDDVVITAAYRTPITKGGKGGLKDMSSGELVAELLKGLLERSKVDPKLIEDVAVGNVLNAGAGANEHRAACLVAGIPNTTPLVAINRQCSSGLMAVNDIATKIAAGQIDIGIGGGVEAMSQNYGPQSQSPFPDTFKKHSEAAKCLIPMGFTSENVAKQWNISREEQDRFAAESYQKAAKAQDEGLFDEEIIPINAKVVDDEDESKVTYQVISKDDGIRRGTTKEKLGKLKPAFDADGTTTAGNASQVSDGAGAVLLMRRSTAEKLGQKILAKFVHCKVVGVPPEVMGIGPGVAVPALLKATGLTVDDVDIFEINEAFASQVLQSLQAAGIPESKVNPKGGAIAFGHPLGATGARQVSTLLTELKRTNKRVGVTSMCIGSGMGAAALFIRE</sequence>
<dbReference type="GO" id="GO:0003988">
    <property type="term" value="F:acetyl-CoA C-acyltransferase activity"/>
    <property type="evidence" value="ECO:0007669"/>
    <property type="project" value="UniProtKB-EC"/>
</dbReference>
<comment type="subcellular location">
    <subcellularLocation>
        <location evidence="1">Peroxisome</location>
    </subcellularLocation>
</comment>
<proteinExistence type="inferred from homology"/>
<feature type="active site" description="Acyl-thioester intermediate" evidence="12">
    <location>
        <position position="115"/>
    </location>
</feature>
<dbReference type="FunFam" id="3.40.47.10:FF:000010">
    <property type="entry name" value="Acetyl-CoA acetyltransferase (Thiolase)"/>
    <property type="match status" value="1"/>
</dbReference>
<dbReference type="GO" id="GO:0010124">
    <property type="term" value="P:phenylacetate catabolic process"/>
    <property type="evidence" value="ECO:0007669"/>
    <property type="project" value="TreeGrafter"/>
</dbReference>
<dbReference type="PROSITE" id="PS00737">
    <property type="entry name" value="THIOLASE_2"/>
    <property type="match status" value="1"/>
</dbReference>
<evidence type="ECO:0000256" key="11">
    <source>
        <dbReference type="ARBA" id="ARBA00047605"/>
    </source>
</evidence>
<comment type="similarity">
    <text evidence="3 13">Belongs to the thiolase-like superfamily. Thiolase family.</text>
</comment>
<evidence type="ECO:0000256" key="14">
    <source>
        <dbReference type="SAM" id="MobiDB-lite"/>
    </source>
</evidence>
<evidence type="ECO:0000256" key="3">
    <source>
        <dbReference type="ARBA" id="ARBA00010982"/>
    </source>
</evidence>
<dbReference type="PROSITE" id="PS00099">
    <property type="entry name" value="THIOLASE_3"/>
    <property type="match status" value="1"/>
</dbReference>
<reference evidence="17" key="2">
    <citation type="submission" date="2014-06" db="EMBL/GenBank/DDBJ databases">
        <title>The complete genome of Blastobotrys (Arxula) adeninivorans LS3 - a yeast of biotechnological interest.</title>
        <authorList>
            <person name="Kunze G."/>
            <person name="Gaillardin C."/>
            <person name="Czernicka M."/>
            <person name="Durrens P."/>
            <person name="Martin T."/>
            <person name="Boer E."/>
            <person name="Gabaldon T."/>
            <person name="Cruz J."/>
            <person name="Talla E."/>
            <person name="Marck C."/>
            <person name="Goffeau A."/>
            <person name="Barbe V."/>
            <person name="Baret P."/>
            <person name="Baronian K."/>
            <person name="Beier S."/>
            <person name="Bleykasten C."/>
            <person name="Bode R."/>
            <person name="Casaregola S."/>
            <person name="Despons L."/>
            <person name="Fairhead C."/>
            <person name="Giersberg M."/>
            <person name="Gierski P."/>
            <person name="Hahnel U."/>
            <person name="Hartmann A."/>
            <person name="Jankowska D."/>
            <person name="Jubin C."/>
            <person name="Jung P."/>
            <person name="Lafontaine I."/>
            <person name="Leh-Louis V."/>
            <person name="Lemaire M."/>
            <person name="Marcet-Houben M."/>
            <person name="Mascher M."/>
            <person name="Morel G."/>
            <person name="Richard G.-F."/>
            <person name="Riechen J."/>
            <person name="Sacerdot C."/>
            <person name="Sarkar A."/>
            <person name="Savel G."/>
            <person name="Schacherer J."/>
            <person name="Sherman D."/>
            <person name="Straub M.-L."/>
            <person name="Stein N."/>
            <person name="Thierry A."/>
            <person name="Trautwein-Schult A."/>
            <person name="Westhof E."/>
            <person name="Worch S."/>
            <person name="Dujon B."/>
            <person name="Souciet J.-L."/>
            <person name="Wincker P."/>
            <person name="Scholz U."/>
            <person name="Neuveglise N."/>
        </authorList>
    </citation>
    <scope>NUCLEOTIDE SEQUENCE</scope>
    <source>
        <strain evidence="17">LS3</strain>
    </source>
</reference>
<feature type="domain" description="Thiolase C-terminal" evidence="16">
    <location>
        <begin position="294"/>
        <end position="413"/>
    </location>
</feature>
<feature type="active site" description="Proton acceptor" evidence="12">
    <location>
        <position position="402"/>
    </location>
</feature>
<evidence type="ECO:0000256" key="5">
    <source>
        <dbReference type="ARBA" id="ARBA00022832"/>
    </source>
</evidence>
<dbReference type="Gene3D" id="3.40.47.10">
    <property type="match status" value="2"/>
</dbReference>
<name>A0A060T969_BLAAD</name>
<dbReference type="EMBL" id="HG937694">
    <property type="protein sequence ID" value="CDP37344.1"/>
    <property type="molecule type" value="Genomic_DNA"/>
</dbReference>
<evidence type="ECO:0000256" key="10">
    <source>
        <dbReference type="ARBA" id="ARBA00024073"/>
    </source>
</evidence>
<dbReference type="Pfam" id="PF02803">
    <property type="entry name" value="Thiolase_C"/>
    <property type="match status" value="1"/>
</dbReference>
<evidence type="ECO:0000256" key="4">
    <source>
        <dbReference type="ARBA" id="ARBA00022679"/>
    </source>
</evidence>
<reference evidence="17" key="1">
    <citation type="submission" date="2014-02" db="EMBL/GenBank/DDBJ databases">
        <authorList>
            <person name="Genoscope - CEA"/>
        </authorList>
    </citation>
    <scope>NUCLEOTIDE SEQUENCE</scope>
    <source>
        <strain evidence="17">LS3</strain>
    </source>
</reference>
<keyword evidence="8" id="KW-0576">Peroxisome</keyword>
<organism evidence="17">
    <name type="scientific">Blastobotrys adeninivorans</name>
    <name type="common">Yeast</name>
    <name type="synonym">Arxula adeninivorans</name>
    <dbReference type="NCBI Taxonomy" id="409370"/>
    <lineage>
        <taxon>Eukaryota</taxon>
        <taxon>Fungi</taxon>
        <taxon>Dikarya</taxon>
        <taxon>Ascomycota</taxon>
        <taxon>Saccharomycotina</taxon>
        <taxon>Dipodascomycetes</taxon>
        <taxon>Dipodascales</taxon>
        <taxon>Trichomonascaceae</taxon>
        <taxon>Blastobotrys</taxon>
    </lineage>
</organism>
<keyword evidence="4 13" id="KW-0808">Transferase</keyword>
<dbReference type="EMBL" id="LT608124">
    <property type="protein sequence ID" value="SCL76841.1"/>
    <property type="molecule type" value="Genomic_DNA"/>
</dbReference>
<evidence type="ECO:0000313" key="17">
    <source>
        <dbReference type="EMBL" id="CDP37344.1"/>
    </source>
</evidence>
<dbReference type="PROSITE" id="PS00098">
    <property type="entry name" value="THIOLASE_1"/>
    <property type="match status" value="1"/>
</dbReference>
<accession>A0A060T969</accession>
<feature type="active site" description="Proton acceptor" evidence="12">
    <location>
        <position position="372"/>
    </location>
</feature>
<dbReference type="AlphaFoldDB" id="A0A060T969"/>
<dbReference type="InterPro" id="IPR020613">
    <property type="entry name" value="Thiolase_CS"/>
</dbReference>
<feature type="domain" description="Thiolase N-terminal" evidence="15">
    <location>
        <begin position="30"/>
        <end position="286"/>
    </location>
</feature>
<feature type="region of interest" description="Disordered" evidence="14">
    <location>
        <begin position="1"/>
        <end position="23"/>
    </location>
</feature>
<dbReference type="GO" id="GO:0006635">
    <property type="term" value="P:fatty acid beta-oxidation"/>
    <property type="evidence" value="ECO:0007669"/>
    <property type="project" value="TreeGrafter"/>
</dbReference>
<evidence type="ECO:0000256" key="8">
    <source>
        <dbReference type="ARBA" id="ARBA00023140"/>
    </source>
</evidence>
<dbReference type="InterPro" id="IPR016039">
    <property type="entry name" value="Thiolase-like"/>
</dbReference>
<dbReference type="PANTHER" id="PTHR43853">
    <property type="entry name" value="3-KETOACYL-COA THIOLASE, PEROXISOMAL"/>
    <property type="match status" value="1"/>
</dbReference>
<dbReference type="PANTHER" id="PTHR43853:SF8">
    <property type="entry name" value="3-KETOACYL-COA THIOLASE, PEROXISOMAL"/>
    <property type="match status" value="1"/>
</dbReference>
<evidence type="ECO:0000256" key="13">
    <source>
        <dbReference type="RuleBase" id="RU003557"/>
    </source>
</evidence>
<dbReference type="PIRSF" id="PIRSF000429">
    <property type="entry name" value="Ac-CoA_Ac_transf"/>
    <property type="match status" value="1"/>
</dbReference>
<dbReference type="Pfam" id="PF00108">
    <property type="entry name" value="Thiolase_N"/>
    <property type="match status" value="1"/>
</dbReference>